<evidence type="ECO:0000313" key="3">
    <source>
        <dbReference type="Proteomes" id="UP000469430"/>
    </source>
</evidence>
<evidence type="ECO:0000259" key="1">
    <source>
        <dbReference type="SMART" id="SM00460"/>
    </source>
</evidence>
<proteinExistence type="predicted"/>
<dbReference type="SUPFAM" id="SSF54001">
    <property type="entry name" value="Cysteine proteinases"/>
    <property type="match status" value="1"/>
</dbReference>
<gene>
    <name evidence="2" type="ORF">GRI97_04590</name>
</gene>
<dbReference type="InterPro" id="IPR002931">
    <property type="entry name" value="Transglutaminase-like"/>
</dbReference>
<dbReference type="Gene3D" id="3.10.620.30">
    <property type="match status" value="1"/>
</dbReference>
<reference evidence="2 3" key="1">
    <citation type="submission" date="2019-12" db="EMBL/GenBank/DDBJ databases">
        <title>Genomic-based taxomic classification of the family Erythrobacteraceae.</title>
        <authorList>
            <person name="Xu L."/>
        </authorList>
    </citation>
    <scope>NUCLEOTIDE SEQUENCE [LARGE SCALE GENOMIC DNA]</scope>
    <source>
        <strain evidence="2 3">S36</strain>
    </source>
</reference>
<keyword evidence="3" id="KW-1185">Reference proteome</keyword>
<name>A0A6I4TT06_9SPHN</name>
<dbReference type="PANTHER" id="PTHR33490:SF12">
    <property type="entry name" value="BLL5557 PROTEIN"/>
    <property type="match status" value="1"/>
</dbReference>
<dbReference type="SMART" id="SM00460">
    <property type="entry name" value="TGc"/>
    <property type="match status" value="1"/>
</dbReference>
<organism evidence="2 3">
    <name type="scientific">Croceibacterium xixiisoli</name>
    <dbReference type="NCBI Taxonomy" id="1476466"/>
    <lineage>
        <taxon>Bacteria</taxon>
        <taxon>Pseudomonadati</taxon>
        <taxon>Pseudomonadota</taxon>
        <taxon>Alphaproteobacteria</taxon>
        <taxon>Sphingomonadales</taxon>
        <taxon>Erythrobacteraceae</taxon>
        <taxon>Croceibacterium</taxon>
    </lineage>
</organism>
<comment type="caution">
    <text evidence="2">The sequence shown here is derived from an EMBL/GenBank/DDBJ whole genome shotgun (WGS) entry which is preliminary data.</text>
</comment>
<sequence>MLIRAGFEISFQVAQPTPMLALLSVHPSRNSDLRAPGTIRGHPDVTMRDHLDRFGNICTRFTIPAGGITLATSFVIEDSGRHDRRAPGGPQQSIECLPDDVLIYLLSSRYCETDRLMQLAWNNFGHYTSARDRVDAVVDFVHRHIAFGYEYAHSGRSAHDAYEQGVGVCRDYAHLAITLCRCLNIPARYCTGYLGDIGVPKVDLPMDFSAWFDVFIDGGWYTYDARHNEPRIGRILMAQGRDATDTALTTAFGPARLTGFSVHTDEVQSIWNNDNDISDRELLPAYC</sequence>
<protein>
    <submittedName>
        <fullName evidence="2">Transglutaminase family protein</fullName>
    </submittedName>
</protein>
<dbReference type="OrthoDB" id="5438043at2"/>
<dbReference type="AlphaFoldDB" id="A0A6I4TT06"/>
<evidence type="ECO:0000313" key="2">
    <source>
        <dbReference type="EMBL" id="MXO98261.1"/>
    </source>
</evidence>
<feature type="domain" description="Transglutaminase-like" evidence="1">
    <location>
        <begin position="161"/>
        <end position="227"/>
    </location>
</feature>
<dbReference type="Gene3D" id="2.60.40.2250">
    <property type="match status" value="1"/>
</dbReference>
<dbReference type="PANTHER" id="PTHR33490">
    <property type="entry name" value="BLR5614 PROTEIN-RELATED"/>
    <property type="match status" value="1"/>
</dbReference>
<dbReference type="Pfam" id="PF01841">
    <property type="entry name" value="Transglut_core"/>
    <property type="match status" value="1"/>
</dbReference>
<accession>A0A6I4TT06</accession>
<dbReference type="EMBL" id="WTYJ01000001">
    <property type="protein sequence ID" value="MXO98261.1"/>
    <property type="molecule type" value="Genomic_DNA"/>
</dbReference>
<dbReference type="InterPro" id="IPR038765">
    <property type="entry name" value="Papain-like_cys_pep_sf"/>
</dbReference>
<dbReference type="RefSeq" id="WP_161389919.1">
    <property type="nucleotide sequence ID" value="NZ_JBHSCP010000001.1"/>
</dbReference>
<dbReference type="Proteomes" id="UP000469430">
    <property type="component" value="Unassembled WGS sequence"/>
</dbReference>